<gene>
    <name evidence="1" type="ORF">COD09_17995</name>
</gene>
<reference evidence="1 2" key="1">
    <citation type="submission" date="2017-09" db="EMBL/GenBank/DDBJ databases">
        <title>Large-scale bioinformatics analysis of Bacillus genomes uncovers conserved roles of natural products in bacterial physiology.</title>
        <authorList>
            <consortium name="Agbiome Team Llc"/>
            <person name="Bleich R.M."/>
            <person name="Grubbs K.J."/>
            <person name="Santa Maria K.C."/>
            <person name="Allen S.E."/>
            <person name="Farag S."/>
            <person name="Shank E.A."/>
            <person name="Bowers A."/>
        </authorList>
    </citation>
    <scope>NUCLEOTIDE SEQUENCE [LARGE SCALE GENOMIC DNA]</scope>
    <source>
        <strain evidence="1 2">AFS041432</strain>
    </source>
</reference>
<evidence type="ECO:0000313" key="1">
    <source>
        <dbReference type="EMBL" id="PGS99427.1"/>
    </source>
</evidence>
<dbReference type="InterPro" id="IPR035901">
    <property type="entry name" value="GIY-YIG_endonuc_sf"/>
</dbReference>
<sequence>MGHDKRENWYGFLLNKYQSLECVYALYDKKDNLLYIEETVDFKTRMIEHLSKKPYSYLIEKIVFYEINWLNRKQIEFIMIDLCKPVFNNQNQDRFMRERRHEIIRDRNLSEYNCQCNVCKN</sequence>
<organism evidence="1 2">
    <name type="scientific">Bacillus cereus</name>
    <dbReference type="NCBI Taxonomy" id="1396"/>
    <lineage>
        <taxon>Bacteria</taxon>
        <taxon>Bacillati</taxon>
        <taxon>Bacillota</taxon>
        <taxon>Bacilli</taxon>
        <taxon>Bacillales</taxon>
        <taxon>Bacillaceae</taxon>
        <taxon>Bacillus</taxon>
        <taxon>Bacillus cereus group</taxon>
    </lineage>
</organism>
<dbReference type="AlphaFoldDB" id="A0A2C1DH71"/>
<name>A0A2C1DH71_BACCE</name>
<proteinExistence type="predicted"/>
<evidence type="ECO:0000313" key="2">
    <source>
        <dbReference type="Proteomes" id="UP000225872"/>
    </source>
</evidence>
<comment type="caution">
    <text evidence="1">The sequence shown here is derived from an EMBL/GenBank/DDBJ whole genome shotgun (WGS) entry which is preliminary data.</text>
</comment>
<dbReference type="Proteomes" id="UP000225872">
    <property type="component" value="Unassembled WGS sequence"/>
</dbReference>
<protein>
    <recommendedName>
        <fullName evidence="3">GIY-YIG domain-containing protein</fullName>
    </recommendedName>
</protein>
<dbReference type="EMBL" id="NULO01000059">
    <property type="protein sequence ID" value="PGS99427.1"/>
    <property type="molecule type" value="Genomic_DNA"/>
</dbReference>
<evidence type="ECO:0008006" key="3">
    <source>
        <dbReference type="Google" id="ProtNLM"/>
    </source>
</evidence>
<accession>A0A2C1DH71</accession>
<dbReference type="SUPFAM" id="SSF82771">
    <property type="entry name" value="GIY-YIG endonuclease"/>
    <property type="match status" value="1"/>
</dbReference>